<comment type="subcellular location">
    <subcellularLocation>
        <location evidence="1">Membrane</location>
        <topology evidence="1">Multi-pass membrane protein</topology>
    </subcellularLocation>
</comment>
<feature type="transmembrane region" description="Helical" evidence="5">
    <location>
        <begin position="87"/>
        <end position="109"/>
    </location>
</feature>
<evidence type="ECO:0000256" key="4">
    <source>
        <dbReference type="ARBA" id="ARBA00023136"/>
    </source>
</evidence>
<feature type="transmembrane region" description="Helical" evidence="5">
    <location>
        <begin position="287"/>
        <end position="305"/>
    </location>
</feature>
<sequence length="346" mass="37189">MMVMGRKKKMMMGWREMVMCVVVCVSVILFSVQQADAHGGAHHEEEHEEDLRAKGLILVKVYCLIIVFVATFVGGISPYFLRWNHSFLLLGTQFAGGVFLATALIHFLADSASTFQERTSNPYAFAEMLAVAGFLLTMLGDVVIQHVYSHIRSSHVSSTKPDVEEAPVAAAAAAAVPEAKAIILSTSTTTVGDAVLLILALCFHSVFEGIAIGIAETKSNAWKALWTISLHKVFAAIAMGIALLRMLPNRPLLSCALYAFAFAISTPIGVAIGIIIDSTTEGPTADWVYAISMGLACGVFIYVAINHLLAKGYIPPHPVAADRPFLKFLAVLLGAALIAIVMIWDA</sequence>
<evidence type="ECO:0000256" key="5">
    <source>
        <dbReference type="SAM" id="Phobius"/>
    </source>
</evidence>
<accession>A0ABP0X5I1</accession>
<protein>
    <recommendedName>
        <fullName evidence="8">Zinc transporter</fullName>
    </recommendedName>
</protein>
<organism evidence="6 7">
    <name type="scientific">Sphagnum jensenii</name>
    <dbReference type="NCBI Taxonomy" id="128206"/>
    <lineage>
        <taxon>Eukaryota</taxon>
        <taxon>Viridiplantae</taxon>
        <taxon>Streptophyta</taxon>
        <taxon>Embryophyta</taxon>
        <taxon>Bryophyta</taxon>
        <taxon>Sphagnophytina</taxon>
        <taxon>Sphagnopsida</taxon>
        <taxon>Sphagnales</taxon>
        <taxon>Sphagnaceae</taxon>
        <taxon>Sphagnum</taxon>
    </lineage>
</organism>
<keyword evidence="7" id="KW-1185">Reference proteome</keyword>
<feature type="transmembrane region" description="Helical" evidence="5">
    <location>
        <begin position="194"/>
        <end position="215"/>
    </location>
</feature>
<evidence type="ECO:0000313" key="7">
    <source>
        <dbReference type="Proteomes" id="UP001497444"/>
    </source>
</evidence>
<evidence type="ECO:0008006" key="8">
    <source>
        <dbReference type="Google" id="ProtNLM"/>
    </source>
</evidence>
<feature type="transmembrane region" description="Helical" evidence="5">
    <location>
        <begin position="325"/>
        <end position="344"/>
    </location>
</feature>
<evidence type="ECO:0000256" key="1">
    <source>
        <dbReference type="ARBA" id="ARBA00004141"/>
    </source>
</evidence>
<feature type="transmembrane region" description="Helical" evidence="5">
    <location>
        <begin position="221"/>
        <end position="244"/>
    </location>
</feature>
<dbReference type="Proteomes" id="UP001497444">
    <property type="component" value="Chromosome 6"/>
</dbReference>
<dbReference type="PANTHER" id="PTHR11040">
    <property type="entry name" value="ZINC/IRON TRANSPORTER"/>
    <property type="match status" value="1"/>
</dbReference>
<keyword evidence="3 5" id="KW-1133">Transmembrane helix</keyword>
<keyword evidence="2 5" id="KW-0812">Transmembrane</keyword>
<proteinExistence type="predicted"/>
<feature type="transmembrane region" description="Helical" evidence="5">
    <location>
        <begin position="129"/>
        <end position="148"/>
    </location>
</feature>
<gene>
    <name evidence="6" type="ORF">CSSPJE1EN1_LOCUS19831</name>
</gene>
<feature type="transmembrane region" description="Helical" evidence="5">
    <location>
        <begin position="256"/>
        <end position="275"/>
    </location>
</feature>
<dbReference type="InterPro" id="IPR003689">
    <property type="entry name" value="ZIP"/>
</dbReference>
<evidence type="ECO:0000256" key="3">
    <source>
        <dbReference type="ARBA" id="ARBA00022989"/>
    </source>
</evidence>
<dbReference type="EMBL" id="OZ020101">
    <property type="protein sequence ID" value="CAK9274353.1"/>
    <property type="molecule type" value="Genomic_DNA"/>
</dbReference>
<evidence type="ECO:0000256" key="2">
    <source>
        <dbReference type="ARBA" id="ARBA00022692"/>
    </source>
</evidence>
<evidence type="ECO:0000313" key="6">
    <source>
        <dbReference type="EMBL" id="CAK9274353.1"/>
    </source>
</evidence>
<keyword evidence="4 5" id="KW-0472">Membrane</keyword>
<name>A0ABP0X5I1_9BRYO</name>
<reference evidence="6" key="1">
    <citation type="submission" date="2024-02" db="EMBL/GenBank/DDBJ databases">
        <authorList>
            <consortium name="ELIXIR-Norway"/>
            <consortium name="Elixir Norway"/>
        </authorList>
    </citation>
    <scope>NUCLEOTIDE SEQUENCE</scope>
</reference>
<feature type="transmembrane region" description="Helical" evidence="5">
    <location>
        <begin position="59"/>
        <end position="80"/>
    </location>
</feature>
<dbReference type="Pfam" id="PF02535">
    <property type="entry name" value="Zip"/>
    <property type="match status" value="1"/>
</dbReference>
<dbReference type="PANTHER" id="PTHR11040:SF140">
    <property type="entry name" value="ZRT (ZRT), IRT- (IRT-) LIKE PROTEIN TRANSPORTER"/>
    <property type="match status" value="1"/>
</dbReference>